<sequence>MTTTTGERRALAAMSVGLGLTVLVAIAPLLDGVTHLLSDHVRAGYPSYDTAQVGAAVTAYQYLLAGVGVLGVAAWLWTIRAVRRGKRWARGVAAAALALAVVVALTALLARDTSGDVGLAPALGWAGLLPCVAGGVAVGLLWQMPRPGVVSPGTRAA</sequence>
<evidence type="ECO:0000313" key="3">
    <source>
        <dbReference type="Proteomes" id="UP001651050"/>
    </source>
</evidence>
<organism evidence="2 3">
    <name type="scientific">Isoptericola peretonis</name>
    <dbReference type="NCBI Taxonomy" id="2918523"/>
    <lineage>
        <taxon>Bacteria</taxon>
        <taxon>Bacillati</taxon>
        <taxon>Actinomycetota</taxon>
        <taxon>Actinomycetes</taxon>
        <taxon>Micrococcales</taxon>
        <taxon>Promicromonosporaceae</taxon>
        <taxon>Isoptericola</taxon>
    </lineage>
</organism>
<feature type="transmembrane region" description="Helical" evidence="1">
    <location>
        <begin position="59"/>
        <end position="79"/>
    </location>
</feature>
<evidence type="ECO:0000313" key="2">
    <source>
        <dbReference type="EMBL" id="MCK9794058.1"/>
    </source>
</evidence>
<keyword evidence="1" id="KW-0472">Membrane</keyword>
<reference evidence="2 3" key="1">
    <citation type="submission" date="2022-02" db="EMBL/GenBank/DDBJ databases">
        <title>The car tank lid bacteriome: a reservoir of bacteria with potential in bioremediation of fuel.</title>
        <authorList>
            <person name="Vidal-Verdu A."/>
            <person name="Gomez-Martinez D."/>
            <person name="Latorre-Perez A."/>
            <person name="Pereto J."/>
            <person name="Porcar M."/>
        </authorList>
    </citation>
    <scope>NUCLEOTIDE SEQUENCE [LARGE SCALE GENOMIC DNA]</scope>
    <source>
        <strain evidence="2 3">4D.3</strain>
    </source>
</reference>
<comment type="caution">
    <text evidence="2">The sequence shown here is derived from an EMBL/GenBank/DDBJ whole genome shotgun (WGS) entry which is preliminary data.</text>
</comment>
<gene>
    <name evidence="2" type="ORF">M1843_09900</name>
</gene>
<protein>
    <recommendedName>
        <fullName evidence="4">DUF2567 domain-containing protein</fullName>
    </recommendedName>
</protein>
<accession>A0ABT0J3J9</accession>
<feature type="transmembrane region" description="Helical" evidence="1">
    <location>
        <begin position="122"/>
        <end position="142"/>
    </location>
</feature>
<evidence type="ECO:0000256" key="1">
    <source>
        <dbReference type="SAM" id="Phobius"/>
    </source>
</evidence>
<keyword evidence="1" id="KW-0812">Transmembrane</keyword>
<dbReference type="RefSeq" id="WP_416343915.1">
    <property type="nucleotide sequence ID" value="NZ_JALQCY010000003.1"/>
</dbReference>
<proteinExistence type="predicted"/>
<keyword evidence="1" id="KW-1133">Transmembrane helix</keyword>
<keyword evidence="3" id="KW-1185">Reference proteome</keyword>
<name>A0ABT0J3J9_9MICO</name>
<dbReference type="EMBL" id="JALQCY010000003">
    <property type="protein sequence ID" value="MCK9794058.1"/>
    <property type="molecule type" value="Genomic_DNA"/>
</dbReference>
<feature type="transmembrane region" description="Helical" evidence="1">
    <location>
        <begin position="91"/>
        <end position="110"/>
    </location>
</feature>
<feature type="transmembrane region" description="Helical" evidence="1">
    <location>
        <begin position="12"/>
        <end position="30"/>
    </location>
</feature>
<dbReference type="Proteomes" id="UP001651050">
    <property type="component" value="Unassembled WGS sequence"/>
</dbReference>
<evidence type="ECO:0008006" key="4">
    <source>
        <dbReference type="Google" id="ProtNLM"/>
    </source>
</evidence>